<evidence type="ECO:0000313" key="1">
    <source>
        <dbReference type="EMBL" id="ABD13263.1"/>
    </source>
</evidence>
<name>Q2J629_FRACC</name>
<dbReference type="KEGG" id="fra:Francci3_3913"/>
<dbReference type="OrthoDB" id="3214735at2"/>
<proteinExistence type="predicted"/>
<evidence type="ECO:0000313" key="2">
    <source>
        <dbReference type="Proteomes" id="UP000001937"/>
    </source>
</evidence>
<dbReference type="HOGENOM" id="CLU_1956395_0_0_11"/>
<reference evidence="1 2" key="1">
    <citation type="journal article" date="2007" name="Genome Res.">
        <title>Genome characteristics of facultatively symbiotic Frankia sp. strains reflect host range and host plant biogeography.</title>
        <authorList>
            <person name="Normand P."/>
            <person name="Lapierre P."/>
            <person name="Tisa L.S."/>
            <person name="Gogarten J.P."/>
            <person name="Alloisio N."/>
            <person name="Bagnarol E."/>
            <person name="Bassi C.A."/>
            <person name="Berry A.M."/>
            <person name="Bickhart D.M."/>
            <person name="Choisne N."/>
            <person name="Couloux A."/>
            <person name="Cournoyer B."/>
            <person name="Cruveiller S."/>
            <person name="Daubin V."/>
            <person name="Demange N."/>
            <person name="Francino M.P."/>
            <person name="Goltsman E."/>
            <person name="Huang Y."/>
            <person name="Kopp O.R."/>
            <person name="Labarre L."/>
            <person name="Lapidus A."/>
            <person name="Lavire C."/>
            <person name="Marechal J."/>
            <person name="Martinez M."/>
            <person name="Mastronunzio J.E."/>
            <person name="Mullin B.C."/>
            <person name="Niemann J."/>
            <person name="Pujic P."/>
            <person name="Rawnsley T."/>
            <person name="Rouy Z."/>
            <person name="Schenowitz C."/>
            <person name="Sellstedt A."/>
            <person name="Tavares F."/>
            <person name="Tomkins J.P."/>
            <person name="Vallenet D."/>
            <person name="Valverde C."/>
            <person name="Wall L.G."/>
            <person name="Wang Y."/>
            <person name="Medigue C."/>
            <person name="Benson D.R."/>
        </authorList>
    </citation>
    <scope>NUCLEOTIDE SEQUENCE [LARGE SCALE GENOMIC DNA]</scope>
    <source>
        <strain evidence="2">DSM 45818 / CECT 9043 / CcI3</strain>
    </source>
</reference>
<sequence>MSDEVRDLTREVGLLIHRLQCWSGSSWDVPVESGGTRAERAVRLLDELASLGERAGTGAPAGARPPRLAPHALTDQLAVLADELVGAISVSGAAAPSGRDVLAAARAAVLEARRDLDGAGFGFRPR</sequence>
<keyword evidence="2" id="KW-1185">Reference proteome</keyword>
<dbReference type="EMBL" id="CP000249">
    <property type="protein sequence ID" value="ABD13263.1"/>
    <property type="molecule type" value="Genomic_DNA"/>
</dbReference>
<dbReference type="Proteomes" id="UP000001937">
    <property type="component" value="Chromosome"/>
</dbReference>
<dbReference type="STRING" id="106370.Francci3_3913"/>
<dbReference type="AlphaFoldDB" id="Q2J629"/>
<organism evidence="1 2">
    <name type="scientific">Frankia casuarinae (strain DSM 45818 / CECT 9043 / HFP020203 / CcI3)</name>
    <dbReference type="NCBI Taxonomy" id="106370"/>
    <lineage>
        <taxon>Bacteria</taxon>
        <taxon>Bacillati</taxon>
        <taxon>Actinomycetota</taxon>
        <taxon>Actinomycetes</taxon>
        <taxon>Frankiales</taxon>
        <taxon>Frankiaceae</taxon>
        <taxon>Frankia</taxon>
    </lineage>
</organism>
<accession>Q2J629</accession>
<protein>
    <submittedName>
        <fullName evidence="1">Uncharacterized protein</fullName>
    </submittedName>
</protein>
<gene>
    <name evidence="1" type="ordered locus">Francci3_3913</name>
</gene>